<feature type="chain" id="PRO_5040290768" description="Kazal-like domain-containing protein" evidence="1">
    <location>
        <begin position="33"/>
        <end position="761"/>
    </location>
</feature>
<dbReference type="InterPro" id="IPR055110">
    <property type="entry name" value="RECK-like_N"/>
</dbReference>
<dbReference type="OrthoDB" id="5956770at2759"/>
<proteinExistence type="predicted"/>
<dbReference type="PANTHER" id="PTHR13487:SF3">
    <property type="entry name" value="REVERSION-INDUCING CYSTEINE-RICH PROTEIN WITH KAZAL MOTIFS"/>
    <property type="match status" value="1"/>
</dbReference>
<evidence type="ECO:0000256" key="1">
    <source>
        <dbReference type="SAM" id="SignalP"/>
    </source>
</evidence>
<dbReference type="Pfam" id="PF25027">
    <property type="entry name" value="EGF1_RECK"/>
    <property type="match status" value="1"/>
</dbReference>
<evidence type="ECO:0000313" key="4">
    <source>
        <dbReference type="Proteomes" id="UP001153714"/>
    </source>
</evidence>
<dbReference type="InterPro" id="IPR002350">
    <property type="entry name" value="Kazal_dom"/>
</dbReference>
<dbReference type="PANTHER" id="PTHR13487">
    <property type="entry name" value="SERINE PROTEASE INHIBITOR"/>
    <property type="match status" value="1"/>
</dbReference>
<evidence type="ECO:0000313" key="3">
    <source>
        <dbReference type="EMBL" id="CAH0755900.1"/>
    </source>
</evidence>
<dbReference type="Proteomes" id="UP001153714">
    <property type="component" value="Chromosome 2"/>
</dbReference>
<accession>A0A9P0C7I5</accession>
<reference evidence="3" key="2">
    <citation type="submission" date="2022-10" db="EMBL/GenBank/DDBJ databases">
        <authorList>
            <consortium name="ENA_rothamsted_submissions"/>
            <consortium name="culmorum"/>
            <person name="King R."/>
        </authorList>
    </citation>
    <scope>NUCLEOTIDE SEQUENCE</scope>
</reference>
<dbReference type="GO" id="GO:0008191">
    <property type="term" value="F:metalloendopeptidase inhibitor activity"/>
    <property type="evidence" value="ECO:0007669"/>
    <property type="project" value="InterPro"/>
</dbReference>
<dbReference type="InterPro" id="IPR056978">
    <property type="entry name" value="CC4_RECK"/>
</dbReference>
<dbReference type="InterPro" id="IPR056979">
    <property type="entry name" value="FZ_RECK"/>
</dbReference>
<dbReference type="GO" id="GO:0030198">
    <property type="term" value="P:extracellular matrix organization"/>
    <property type="evidence" value="ECO:0007669"/>
    <property type="project" value="TreeGrafter"/>
</dbReference>
<organism evidence="3 4">
    <name type="scientific">Diatraea saccharalis</name>
    <name type="common">sugarcane borer</name>
    <dbReference type="NCBI Taxonomy" id="40085"/>
    <lineage>
        <taxon>Eukaryota</taxon>
        <taxon>Metazoa</taxon>
        <taxon>Ecdysozoa</taxon>
        <taxon>Arthropoda</taxon>
        <taxon>Hexapoda</taxon>
        <taxon>Insecta</taxon>
        <taxon>Pterygota</taxon>
        <taxon>Neoptera</taxon>
        <taxon>Endopterygota</taxon>
        <taxon>Lepidoptera</taxon>
        <taxon>Glossata</taxon>
        <taxon>Ditrysia</taxon>
        <taxon>Pyraloidea</taxon>
        <taxon>Crambidae</taxon>
        <taxon>Crambinae</taxon>
        <taxon>Diatraea</taxon>
    </lineage>
</organism>
<dbReference type="AlphaFoldDB" id="A0A9P0C7I5"/>
<dbReference type="Pfam" id="PF23332">
    <property type="entry name" value="CC4_RECK"/>
    <property type="match status" value="2"/>
</dbReference>
<dbReference type="InterPro" id="IPR056976">
    <property type="entry name" value="EGF1_RECK"/>
</dbReference>
<dbReference type="Pfam" id="PF23298">
    <property type="entry name" value="FZ_RECK"/>
    <property type="match status" value="1"/>
</dbReference>
<dbReference type="Pfam" id="PF22961">
    <property type="entry name" value="RECK-like_N"/>
    <property type="match status" value="1"/>
</dbReference>
<keyword evidence="1" id="KW-0732">Signal</keyword>
<dbReference type="SUPFAM" id="SSF100895">
    <property type="entry name" value="Kazal-type serine protease inhibitors"/>
    <property type="match status" value="1"/>
</dbReference>
<keyword evidence="4" id="KW-1185">Reference proteome</keyword>
<dbReference type="InterPro" id="IPR039016">
    <property type="entry name" value="RECK"/>
</dbReference>
<protein>
    <recommendedName>
        <fullName evidence="2">Kazal-like domain-containing protein</fullName>
    </recommendedName>
</protein>
<dbReference type="InterPro" id="IPR036058">
    <property type="entry name" value="Kazal_dom_sf"/>
</dbReference>
<dbReference type="GO" id="GO:0005886">
    <property type="term" value="C:plasma membrane"/>
    <property type="evidence" value="ECO:0007669"/>
    <property type="project" value="TreeGrafter"/>
</dbReference>
<name>A0A9P0C7I5_9NEOP</name>
<reference evidence="3" key="1">
    <citation type="submission" date="2021-12" db="EMBL/GenBank/DDBJ databases">
        <authorList>
            <person name="King R."/>
        </authorList>
    </citation>
    <scope>NUCLEOTIDE SEQUENCE</scope>
</reference>
<gene>
    <name evidence="3" type="ORF">DIATSA_LOCUS6610</name>
</gene>
<dbReference type="EMBL" id="OU893333">
    <property type="protein sequence ID" value="CAH0755900.1"/>
    <property type="molecule type" value="Genomic_DNA"/>
</dbReference>
<evidence type="ECO:0000259" key="2">
    <source>
        <dbReference type="PROSITE" id="PS51465"/>
    </source>
</evidence>
<dbReference type="PROSITE" id="PS51465">
    <property type="entry name" value="KAZAL_2"/>
    <property type="match status" value="1"/>
</dbReference>
<feature type="domain" description="Kazal-like" evidence="2">
    <location>
        <begin position="695"/>
        <end position="749"/>
    </location>
</feature>
<sequence>MALAGRCRIWRGCFWCKTSLFLTAFMLTYVNTQDISMCCTKADGTCRSVCEKMSLVVNTDNDVREERIKNIYKFCTPSPQLVDFWICMNNTIEEVVEEVGWWGRACCELGNSPGCRDACTLAQHEQALVASSACRHSDEIALFDCVHSQRTAQWCCSQTQYLNCHEACHKALWRIGSSRVDNTALDHAIEVCEQSPPLLRCLRNMTASSIHADTSKYLPCCHESSRVSCRSACEAVLRRTGEPNEISDTLSAACGAPSLSDGLWQCFLRKDEPTDNKDIIPHDVAKLNCCQKAKTINCRKLCFETFNTGWQNNWQKFYSECLGDPQENDLTECIEEVEAPCSLGCAGLTYCSHLNNRPTTLFRSCTAQADLEAHLAVAEQKGSRSITVSGLVVPLKNLSQCPTDIWKSVACPLHVRPCTAKGHSSMLCAEDCTRLVSSCIEWSRASPQLSAAALCARLTPRDSNAPCVQLRNFITPSTEPPLLSAREAVTSPCAGAPCNATQVCVPNRNCLHGGTCTRYTCLDGCRLGEGSSFVVTIGSWVRVPMAGASRKACYKVCRCGTRGLTQCQPLPCVELENCRLLDRIVQHGSRYWVECNPCTCVGGERVCGTRACGVGTGAGAGSLSRAPRLPCSCPPHHLPARAASRLYPNACLAKCAGATDADIEFGERRACGAGAGPGGGCGRLACARAPNVCLSRLQASCPQHVCVNTSHCNTQPPKTVCDTDGVTHSTPCHLALGGKRLAHWGPCLKYCSQELYAESTA</sequence>
<feature type="signal peptide" evidence="1">
    <location>
        <begin position="1"/>
        <end position="32"/>
    </location>
</feature>